<sequence length="174" mass="19182">MNKLFILLAVIAVMSIYVYNAQSQTNSNLPDLIDQSIVTIKPSAGSSSGFKLTNTPTTLTSVLGEPKSIDNIHSEQDDKRYDVYTYEDASFYFDADKLVSTSINSSSIIVSFNGQNHIRVGDNISSLQDIFPNSYNLMKDGQLFVNFKTSNGIATDEAILFEYKANGVITNIII</sequence>
<evidence type="ECO:0000313" key="1">
    <source>
        <dbReference type="EMBL" id="MBD1397881.1"/>
    </source>
</evidence>
<protein>
    <submittedName>
        <fullName evidence="1">Uncharacterized protein</fullName>
    </submittedName>
</protein>
<gene>
    <name evidence="1" type="ORF">H9Q13_11955</name>
</gene>
<name>A0ABR7XHZ3_9BACT</name>
<dbReference type="RefSeq" id="WP_191184036.1">
    <property type="nucleotide sequence ID" value="NZ_JACXAJ010000005.1"/>
</dbReference>
<dbReference type="EMBL" id="JACXAJ010000005">
    <property type="protein sequence ID" value="MBD1397881.1"/>
    <property type="molecule type" value="Genomic_DNA"/>
</dbReference>
<organism evidence="1 2">
    <name type="scientific">Pontibacter aquaedesilientis</name>
    <dbReference type="NCBI Taxonomy" id="2766980"/>
    <lineage>
        <taxon>Bacteria</taxon>
        <taxon>Pseudomonadati</taxon>
        <taxon>Bacteroidota</taxon>
        <taxon>Cytophagia</taxon>
        <taxon>Cytophagales</taxon>
        <taxon>Hymenobacteraceae</taxon>
        <taxon>Pontibacter</taxon>
    </lineage>
</organism>
<accession>A0ABR7XHZ3</accession>
<dbReference type="Proteomes" id="UP000625551">
    <property type="component" value="Unassembled WGS sequence"/>
</dbReference>
<proteinExistence type="predicted"/>
<keyword evidence="2" id="KW-1185">Reference proteome</keyword>
<reference evidence="1 2" key="1">
    <citation type="submission" date="2020-09" db="EMBL/GenBank/DDBJ databases">
        <title>Genome sequencing and assembly of Pontibacter sp.</title>
        <authorList>
            <person name="Chhetri G."/>
        </authorList>
    </citation>
    <scope>NUCLEOTIDE SEQUENCE [LARGE SCALE GENOMIC DNA]</scope>
    <source>
        <strain evidence="1 2">JH31</strain>
    </source>
</reference>
<comment type="caution">
    <text evidence="1">The sequence shown here is derived from an EMBL/GenBank/DDBJ whole genome shotgun (WGS) entry which is preliminary data.</text>
</comment>
<evidence type="ECO:0000313" key="2">
    <source>
        <dbReference type="Proteomes" id="UP000625551"/>
    </source>
</evidence>